<dbReference type="Proteomes" id="UP000186141">
    <property type="component" value="Unassembled WGS sequence"/>
</dbReference>
<accession>A0A1N7KKD9</accession>
<comment type="similarity">
    <text evidence="1">Belongs to the thioesterase PaaI family.</text>
</comment>
<keyword evidence="5" id="KW-1185">Reference proteome</keyword>
<dbReference type="SUPFAM" id="SSF54637">
    <property type="entry name" value="Thioesterase/thiol ester dehydrase-isomerase"/>
    <property type="match status" value="1"/>
</dbReference>
<dbReference type="Pfam" id="PF03061">
    <property type="entry name" value="4HBT"/>
    <property type="match status" value="1"/>
</dbReference>
<dbReference type="PANTHER" id="PTHR21660:SF1">
    <property type="entry name" value="ACYL-COENZYME A THIOESTERASE 13"/>
    <property type="match status" value="1"/>
</dbReference>
<dbReference type="RefSeq" id="WP_076528357.1">
    <property type="nucleotide sequence ID" value="NZ_BMEH01000001.1"/>
</dbReference>
<dbReference type="CDD" id="cd03443">
    <property type="entry name" value="PaaI_thioesterase"/>
    <property type="match status" value="1"/>
</dbReference>
<name>A0A1N7KKD9_9RHOB</name>
<evidence type="ECO:0000313" key="5">
    <source>
        <dbReference type="Proteomes" id="UP000186141"/>
    </source>
</evidence>
<sequence length="161" mass="16986">MTRAIYASRPEDLPSRDILLSMSGLEFMQAMLEGRFPGPAIAETLNFTLAAIDKGHAVFHGTPSFAFTNPMGGVHGGWYGAVLDSALGCAAMTMVPKGSWYTTLEYKVNIARALPVGMEVECIANVQHAGRSTVVAEAVLRGAMDGKVYATGSTTCIIIAG</sequence>
<dbReference type="STRING" id="1086013.SAMN05421774_101505"/>
<dbReference type="OrthoDB" id="9813282at2"/>
<dbReference type="InterPro" id="IPR003736">
    <property type="entry name" value="PAAI_dom"/>
</dbReference>
<dbReference type="InterPro" id="IPR039298">
    <property type="entry name" value="ACOT13"/>
</dbReference>
<gene>
    <name evidence="4" type="ORF">SAMN05421774_101505</name>
</gene>
<evidence type="ECO:0000313" key="4">
    <source>
        <dbReference type="EMBL" id="SIS62027.1"/>
    </source>
</evidence>
<evidence type="ECO:0000259" key="3">
    <source>
        <dbReference type="Pfam" id="PF03061"/>
    </source>
</evidence>
<evidence type="ECO:0000256" key="2">
    <source>
        <dbReference type="ARBA" id="ARBA00022801"/>
    </source>
</evidence>
<dbReference type="Gene3D" id="3.10.129.10">
    <property type="entry name" value="Hotdog Thioesterase"/>
    <property type="match status" value="1"/>
</dbReference>
<organism evidence="4 5">
    <name type="scientific">Gemmobacter megaterium</name>
    <dbReference type="NCBI Taxonomy" id="1086013"/>
    <lineage>
        <taxon>Bacteria</taxon>
        <taxon>Pseudomonadati</taxon>
        <taxon>Pseudomonadota</taxon>
        <taxon>Alphaproteobacteria</taxon>
        <taxon>Rhodobacterales</taxon>
        <taxon>Paracoccaceae</taxon>
        <taxon>Gemmobacter</taxon>
    </lineage>
</organism>
<dbReference type="InterPro" id="IPR029069">
    <property type="entry name" value="HotDog_dom_sf"/>
</dbReference>
<keyword evidence="2" id="KW-0378">Hydrolase</keyword>
<dbReference type="GO" id="GO:0047617">
    <property type="term" value="F:fatty acyl-CoA hydrolase activity"/>
    <property type="evidence" value="ECO:0007669"/>
    <property type="project" value="InterPro"/>
</dbReference>
<dbReference type="NCBIfam" id="TIGR00369">
    <property type="entry name" value="unchar_dom_1"/>
    <property type="match status" value="1"/>
</dbReference>
<reference evidence="4 5" key="1">
    <citation type="submission" date="2017-01" db="EMBL/GenBank/DDBJ databases">
        <authorList>
            <person name="Mah S.A."/>
            <person name="Swanson W.J."/>
            <person name="Moy G.W."/>
            <person name="Vacquier V.D."/>
        </authorList>
    </citation>
    <scope>NUCLEOTIDE SEQUENCE [LARGE SCALE GENOMIC DNA]</scope>
    <source>
        <strain evidence="4 5">DSM 26375</strain>
    </source>
</reference>
<feature type="domain" description="Thioesterase" evidence="3">
    <location>
        <begin position="71"/>
        <end position="141"/>
    </location>
</feature>
<dbReference type="EMBL" id="FTOT01000001">
    <property type="protein sequence ID" value="SIS62027.1"/>
    <property type="molecule type" value="Genomic_DNA"/>
</dbReference>
<evidence type="ECO:0000256" key="1">
    <source>
        <dbReference type="ARBA" id="ARBA00008324"/>
    </source>
</evidence>
<dbReference type="PANTHER" id="PTHR21660">
    <property type="entry name" value="THIOESTERASE SUPERFAMILY MEMBER-RELATED"/>
    <property type="match status" value="1"/>
</dbReference>
<protein>
    <submittedName>
        <fullName evidence="4">Uncharacterized domain 1-containing protein</fullName>
    </submittedName>
</protein>
<proteinExistence type="inferred from homology"/>
<dbReference type="InterPro" id="IPR006683">
    <property type="entry name" value="Thioestr_dom"/>
</dbReference>
<dbReference type="AlphaFoldDB" id="A0A1N7KKD9"/>